<dbReference type="Pfam" id="PF06244">
    <property type="entry name" value="Ccdc124"/>
    <property type="match status" value="1"/>
</dbReference>
<dbReference type="Proteomes" id="UP000187209">
    <property type="component" value="Unassembled WGS sequence"/>
</dbReference>
<accession>A0A1R2APW2</accession>
<reference evidence="5 6" key="1">
    <citation type="submission" date="2016-11" db="EMBL/GenBank/DDBJ databases">
        <title>The macronuclear genome of Stentor coeruleus: a giant cell with tiny introns.</title>
        <authorList>
            <person name="Slabodnick M."/>
            <person name="Ruby J.G."/>
            <person name="Reiff S.B."/>
            <person name="Swart E.C."/>
            <person name="Gosai S."/>
            <person name="Prabakaran S."/>
            <person name="Witkowska E."/>
            <person name="Larue G.E."/>
            <person name="Fisher S."/>
            <person name="Freeman R.M."/>
            <person name="Gunawardena J."/>
            <person name="Chu W."/>
            <person name="Stover N.A."/>
            <person name="Gregory B.D."/>
            <person name="Nowacki M."/>
            <person name="Derisi J."/>
            <person name="Roy S.W."/>
            <person name="Marshall W.F."/>
            <person name="Sood P."/>
        </authorList>
    </citation>
    <scope>NUCLEOTIDE SEQUENCE [LARGE SCALE GENOMIC DNA]</scope>
    <source>
        <strain evidence="5">WM001</strain>
    </source>
</reference>
<feature type="region of interest" description="Disordered" evidence="3">
    <location>
        <begin position="1"/>
        <end position="70"/>
    </location>
</feature>
<comment type="caution">
    <text evidence="5">The sequence shown here is derived from an EMBL/GenBank/DDBJ whole genome shotgun (WGS) entry which is preliminary data.</text>
</comment>
<keyword evidence="6" id="KW-1185">Reference proteome</keyword>
<dbReference type="PANTHER" id="PTHR21680:SF0">
    <property type="entry name" value="COILED-COIL DOMAIN-CONTAINING PROTEIN 124"/>
    <property type="match status" value="1"/>
</dbReference>
<evidence type="ECO:0000313" key="6">
    <source>
        <dbReference type="Proteomes" id="UP000187209"/>
    </source>
</evidence>
<gene>
    <name evidence="5" type="ORF">SteCoe_36519</name>
</gene>
<feature type="region of interest" description="Disordered" evidence="3">
    <location>
        <begin position="111"/>
        <end position="141"/>
    </location>
</feature>
<comment type="similarity">
    <text evidence="1">Belongs to the CCDC124 family.</text>
</comment>
<evidence type="ECO:0000256" key="1">
    <source>
        <dbReference type="ARBA" id="ARBA00008296"/>
    </source>
</evidence>
<evidence type="ECO:0000313" key="5">
    <source>
        <dbReference type="EMBL" id="OMJ66583.1"/>
    </source>
</evidence>
<dbReference type="PANTHER" id="PTHR21680">
    <property type="entry name" value="COILED-COIL DOMAIN-CONTAINING PROTEIN 124"/>
    <property type="match status" value="1"/>
</dbReference>
<dbReference type="InterPro" id="IPR010422">
    <property type="entry name" value="Ccdc124/Oxs1"/>
</dbReference>
<sequence length="231" mass="27111">MPKKFGINSKSTEAREKKAEVKKAKQEMDQKMKEDKLWEDDDKVKLAKENRKKEQMEKKQKEKERKDELKRLADEEAELFGKKTKPQTATKKTRAQIEEAKLAAIASMQAQIKKEQKDKDKEIEEKLDEDINPNHAKRDEQTRLADQGAVLIEGSGLDEAVKLVEEEKALKHPEKKVKQAWNEYIDENMQRAKSEYPGLKRSQLLEILHKEFEKSEKNPFNKKFLDYNEKA</sequence>
<name>A0A1R2APW2_9CILI</name>
<proteinExistence type="inferred from homology"/>
<protein>
    <recommendedName>
        <fullName evidence="4">Coiled-coil domain-containing protein</fullName>
    </recommendedName>
</protein>
<dbReference type="GO" id="GO:0005634">
    <property type="term" value="C:nucleus"/>
    <property type="evidence" value="ECO:0007669"/>
    <property type="project" value="TreeGrafter"/>
</dbReference>
<evidence type="ECO:0000259" key="4">
    <source>
        <dbReference type="Pfam" id="PF06244"/>
    </source>
</evidence>
<dbReference type="GO" id="GO:0003713">
    <property type="term" value="F:transcription coactivator activity"/>
    <property type="evidence" value="ECO:0007669"/>
    <property type="project" value="TreeGrafter"/>
</dbReference>
<dbReference type="AlphaFoldDB" id="A0A1R2APW2"/>
<feature type="domain" description="Coiled-coil" evidence="4">
    <location>
        <begin position="141"/>
        <end position="222"/>
    </location>
</feature>
<dbReference type="EMBL" id="MPUH01001681">
    <property type="protein sequence ID" value="OMJ66583.1"/>
    <property type="molecule type" value="Genomic_DNA"/>
</dbReference>
<dbReference type="InterPro" id="IPR054414">
    <property type="entry name" value="Ccdc124/Oxs1_C"/>
</dbReference>
<feature type="compositionally biased region" description="Basic and acidic residues" evidence="3">
    <location>
        <begin position="112"/>
        <end position="124"/>
    </location>
</feature>
<evidence type="ECO:0000256" key="3">
    <source>
        <dbReference type="SAM" id="MobiDB-lite"/>
    </source>
</evidence>
<dbReference type="OrthoDB" id="76412at2759"/>
<keyword evidence="2" id="KW-0175">Coiled coil</keyword>
<dbReference type="GO" id="GO:0006366">
    <property type="term" value="P:transcription by RNA polymerase II"/>
    <property type="evidence" value="ECO:0007669"/>
    <property type="project" value="TreeGrafter"/>
</dbReference>
<evidence type="ECO:0000256" key="2">
    <source>
        <dbReference type="ARBA" id="ARBA00023054"/>
    </source>
</evidence>
<feature type="compositionally biased region" description="Basic and acidic residues" evidence="3">
    <location>
        <begin position="12"/>
        <end position="70"/>
    </location>
</feature>
<organism evidence="5 6">
    <name type="scientific">Stentor coeruleus</name>
    <dbReference type="NCBI Taxonomy" id="5963"/>
    <lineage>
        <taxon>Eukaryota</taxon>
        <taxon>Sar</taxon>
        <taxon>Alveolata</taxon>
        <taxon>Ciliophora</taxon>
        <taxon>Postciliodesmatophora</taxon>
        <taxon>Heterotrichea</taxon>
        <taxon>Heterotrichida</taxon>
        <taxon>Stentoridae</taxon>
        <taxon>Stentor</taxon>
    </lineage>
</organism>